<evidence type="ECO:0000313" key="4">
    <source>
        <dbReference type="EMBL" id="ABM03228.1"/>
    </source>
</evidence>
<dbReference type="InterPro" id="IPR006076">
    <property type="entry name" value="FAD-dep_OxRdtase"/>
</dbReference>
<dbReference type="OrthoDB" id="1401001at2"/>
<dbReference type="eggNOG" id="COG0654">
    <property type="taxonomic scope" value="Bacteria"/>
</dbReference>
<protein>
    <submittedName>
        <fullName evidence="4">FAD dependent oxidoreductase</fullName>
    </submittedName>
</protein>
<accession>A1SUR3</accession>
<keyword evidence="2" id="KW-1133">Transmembrane helix</keyword>
<dbReference type="InterPro" id="IPR036188">
    <property type="entry name" value="FAD/NAD-bd_sf"/>
</dbReference>
<evidence type="ECO:0000313" key="5">
    <source>
        <dbReference type="Proteomes" id="UP000000639"/>
    </source>
</evidence>
<dbReference type="GO" id="GO:0016491">
    <property type="term" value="F:oxidoreductase activity"/>
    <property type="evidence" value="ECO:0007669"/>
    <property type="project" value="UniProtKB-KW"/>
</dbReference>
<dbReference type="Proteomes" id="UP000000639">
    <property type="component" value="Chromosome"/>
</dbReference>
<dbReference type="SUPFAM" id="SSF51905">
    <property type="entry name" value="FAD/NAD(P)-binding domain"/>
    <property type="match status" value="1"/>
</dbReference>
<feature type="domain" description="FAD dependent oxidoreductase" evidence="3">
    <location>
        <begin position="16"/>
        <end position="342"/>
    </location>
</feature>
<sequence>MESQKKQVNKSSQFNVGIVGGGIAGSSLALYLSELGINVSLLEKGEGLVNGPPICHLHAGGNFYREISEQQCLTLLAQSIDLLRLYPFAADYRPTVLAVPKHDDGTVDELLPRLHKLQLEYQRLIDENPDNKVLGESRDYFRLFEREQLEALALQEPSQDPQSLEQWMIPIAKYVDLDKLKFPLILVQEFGLNTFRLGAGCTLSLQKNPHCQLLTNSFVTNIIASETGQSWLVDYQQEGVNKQAEFDYLINAAGFRSGKIDDMLGFKRQRLVEFKAAYIARWSDSDCLWPEVVFHGKRGTPNGMAQFTPYPGGYFQLHGMTGDITLFDEGLVNSSEQSAQPKLAEKFLKKIDYKWSEQEMVTRTDRSIELLGSYIPSFKSAKIGAKPLFGAQQIPGGDPTLRATDVSFVNERYARCEAVKASSVLTCADEIVKQMSACYLIDPSIKPTRSFPVTQSISEEEIKEQAEKSAQRRDYPLPLAHLNVAKLPLT</sequence>
<dbReference type="STRING" id="357804.Ping_1411"/>
<evidence type="ECO:0000256" key="2">
    <source>
        <dbReference type="SAM" id="Phobius"/>
    </source>
</evidence>
<keyword evidence="1" id="KW-0560">Oxidoreductase</keyword>
<feature type="transmembrane region" description="Helical" evidence="2">
    <location>
        <begin position="12"/>
        <end position="32"/>
    </location>
</feature>
<dbReference type="HOGENOM" id="CLU_045255_0_0_6"/>
<keyword evidence="2" id="KW-0812">Transmembrane</keyword>
<dbReference type="EMBL" id="CP000510">
    <property type="protein sequence ID" value="ABM03228.1"/>
    <property type="molecule type" value="Genomic_DNA"/>
</dbReference>
<dbReference type="Pfam" id="PF01266">
    <property type="entry name" value="DAO"/>
    <property type="match status" value="1"/>
</dbReference>
<proteinExistence type="predicted"/>
<dbReference type="RefSeq" id="WP_011769788.1">
    <property type="nucleotide sequence ID" value="NC_008709.1"/>
</dbReference>
<evidence type="ECO:0000256" key="1">
    <source>
        <dbReference type="ARBA" id="ARBA00023002"/>
    </source>
</evidence>
<keyword evidence="5" id="KW-1185">Reference proteome</keyword>
<organism evidence="4 5">
    <name type="scientific">Psychromonas ingrahamii (strain DSM 17664 / CCUG 51855 / 37)</name>
    <dbReference type="NCBI Taxonomy" id="357804"/>
    <lineage>
        <taxon>Bacteria</taxon>
        <taxon>Pseudomonadati</taxon>
        <taxon>Pseudomonadota</taxon>
        <taxon>Gammaproteobacteria</taxon>
        <taxon>Alteromonadales</taxon>
        <taxon>Psychromonadaceae</taxon>
        <taxon>Psychromonas</taxon>
    </lineage>
</organism>
<evidence type="ECO:0000259" key="3">
    <source>
        <dbReference type="Pfam" id="PF01266"/>
    </source>
</evidence>
<reference evidence="4 5" key="1">
    <citation type="submission" date="2007-01" db="EMBL/GenBank/DDBJ databases">
        <title>Complete sequence of Psychromonas ingrahamii 37.</title>
        <authorList>
            <consortium name="US DOE Joint Genome Institute"/>
            <person name="Copeland A."/>
            <person name="Lucas S."/>
            <person name="Lapidus A."/>
            <person name="Barry K."/>
            <person name="Detter J.C."/>
            <person name="Glavina del Rio T."/>
            <person name="Hammon N."/>
            <person name="Israni S."/>
            <person name="Dalin E."/>
            <person name="Tice H."/>
            <person name="Pitluck S."/>
            <person name="Thompson L.S."/>
            <person name="Brettin T."/>
            <person name="Bruce D."/>
            <person name="Han C."/>
            <person name="Tapia R."/>
            <person name="Schmutz J."/>
            <person name="Larimer F."/>
            <person name="Land M."/>
            <person name="Hauser L."/>
            <person name="Kyrpides N."/>
            <person name="Ivanova N."/>
            <person name="Staley J."/>
            <person name="Richardson P."/>
        </authorList>
    </citation>
    <scope>NUCLEOTIDE SEQUENCE [LARGE SCALE GENOMIC DNA]</scope>
    <source>
        <strain evidence="4 5">37</strain>
    </source>
</reference>
<dbReference type="KEGG" id="pin:Ping_1411"/>
<gene>
    <name evidence="4" type="ordered locus">Ping_1411</name>
</gene>
<dbReference type="AlphaFoldDB" id="A1SUR3"/>
<name>A1SUR3_PSYIN</name>
<dbReference type="Gene3D" id="3.50.50.60">
    <property type="entry name" value="FAD/NAD(P)-binding domain"/>
    <property type="match status" value="1"/>
</dbReference>
<keyword evidence="2" id="KW-0472">Membrane</keyword>